<proteinExistence type="predicted"/>
<keyword evidence="1" id="KW-1185">Reference proteome</keyword>
<organism evidence="1 2">
    <name type="scientific">Meloidogyne incognita</name>
    <name type="common">Southern root-knot nematode worm</name>
    <name type="synonym">Oxyuris incognita</name>
    <dbReference type="NCBI Taxonomy" id="6306"/>
    <lineage>
        <taxon>Eukaryota</taxon>
        <taxon>Metazoa</taxon>
        <taxon>Ecdysozoa</taxon>
        <taxon>Nematoda</taxon>
        <taxon>Chromadorea</taxon>
        <taxon>Rhabditida</taxon>
        <taxon>Tylenchina</taxon>
        <taxon>Tylenchomorpha</taxon>
        <taxon>Tylenchoidea</taxon>
        <taxon>Meloidogynidae</taxon>
        <taxon>Meloidogyninae</taxon>
        <taxon>Meloidogyne</taxon>
        <taxon>Meloidogyne incognita group</taxon>
    </lineage>
</organism>
<sequence length="104" mass="12093">MVNKDGQKNKIFVFRKYPKRYGRIKGFVPPKIVKCSNFCGFFYKLSDFDVIYTTLDHAYNFHTFKDVCPDMVFFEESSQICFVEAVSLLGRFVNTAQGCTKPFS</sequence>
<accession>A0A914LRL0</accession>
<evidence type="ECO:0000313" key="2">
    <source>
        <dbReference type="WBParaSite" id="Minc3s00797g17478"/>
    </source>
</evidence>
<protein>
    <submittedName>
        <fullName evidence="2">Uncharacterized protein</fullName>
    </submittedName>
</protein>
<dbReference type="WBParaSite" id="Minc3s00797g17478">
    <property type="protein sequence ID" value="Minc3s00797g17478"/>
    <property type="gene ID" value="Minc3s00797g17478"/>
</dbReference>
<dbReference type="Proteomes" id="UP000887563">
    <property type="component" value="Unplaced"/>
</dbReference>
<name>A0A914LRL0_MELIC</name>
<reference evidence="2" key="1">
    <citation type="submission" date="2022-11" db="UniProtKB">
        <authorList>
            <consortium name="WormBaseParasite"/>
        </authorList>
    </citation>
    <scope>IDENTIFICATION</scope>
</reference>
<evidence type="ECO:0000313" key="1">
    <source>
        <dbReference type="Proteomes" id="UP000887563"/>
    </source>
</evidence>
<dbReference type="AlphaFoldDB" id="A0A914LRL0"/>